<keyword evidence="4" id="KW-0378">Hydrolase</keyword>
<feature type="chain" id="PRO_5046674183" description="beta-N-acetylhexosaminidase" evidence="8">
    <location>
        <begin position="18"/>
        <end position="781"/>
    </location>
</feature>
<keyword evidence="5" id="KW-0326">Glycosidase</keyword>
<dbReference type="Gene3D" id="3.30.379.10">
    <property type="entry name" value="Chitobiase/beta-hexosaminidase domain 2-like"/>
    <property type="match status" value="1"/>
</dbReference>
<evidence type="ECO:0000313" key="11">
    <source>
        <dbReference type="EMBL" id="MFC4656333.1"/>
    </source>
</evidence>
<dbReference type="SUPFAM" id="SSF55545">
    <property type="entry name" value="beta-N-acetylhexosaminidase-like domain"/>
    <property type="match status" value="1"/>
</dbReference>
<feature type="domain" description="Beta-hexosaminidase bacterial type N-terminal" evidence="10">
    <location>
        <begin position="20"/>
        <end position="145"/>
    </location>
</feature>
<evidence type="ECO:0000256" key="2">
    <source>
        <dbReference type="ARBA" id="ARBA00006285"/>
    </source>
</evidence>
<evidence type="ECO:0000313" key="12">
    <source>
        <dbReference type="Proteomes" id="UP001595962"/>
    </source>
</evidence>
<evidence type="ECO:0000259" key="10">
    <source>
        <dbReference type="Pfam" id="PF02838"/>
    </source>
</evidence>
<comment type="caution">
    <text evidence="11">The sequence shown here is derived from an EMBL/GenBank/DDBJ whole genome shotgun (WGS) entry which is preliminary data.</text>
</comment>
<dbReference type="PRINTS" id="PR00738">
    <property type="entry name" value="GLHYDRLASE20"/>
</dbReference>
<comment type="similarity">
    <text evidence="2">Belongs to the glycosyl hydrolase 20 family.</text>
</comment>
<evidence type="ECO:0000256" key="4">
    <source>
        <dbReference type="ARBA" id="ARBA00022801"/>
    </source>
</evidence>
<dbReference type="RefSeq" id="WP_377335292.1">
    <property type="nucleotide sequence ID" value="NZ_JBHSGB010000014.1"/>
</dbReference>
<evidence type="ECO:0000256" key="8">
    <source>
        <dbReference type="SAM" id="SignalP"/>
    </source>
</evidence>
<evidence type="ECO:0000256" key="7">
    <source>
        <dbReference type="ARBA" id="ARBA00033000"/>
    </source>
</evidence>
<evidence type="ECO:0000259" key="9">
    <source>
        <dbReference type="Pfam" id="PF00728"/>
    </source>
</evidence>
<comment type="catalytic activity">
    <reaction evidence="1">
        <text>Hydrolysis of terminal non-reducing N-acetyl-D-hexosamine residues in N-acetyl-beta-D-hexosaminides.</text>
        <dbReference type="EC" id="3.2.1.52"/>
    </reaction>
</comment>
<dbReference type="Pfam" id="PF02838">
    <property type="entry name" value="Glyco_hydro_20b"/>
    <property type="match status" value="1"/>
</dbReference>
<dbReference type="InterPro" id="IPR029018">
    <property type="entry name" value="Hex-like_dom2"/>
</dbReference>
<dbReference type="PANTHER" id="PTHR22600">
    <property type="entry name" value="BETA-HEXOSAMINIDASE"/>
    <property type="match status" value="1"/>
</dbReference>
<evidence type="ECO:0000256" key="1">
    <source>
        <dbReference type="ARBA" id="ARBA00001231"/>
    </source>
</evidence>
<dbReference type="Proteomes" id="UP001595962">
    <property type="component" value="Unassembled WGS sequence"/>
</dbReference>
<dbReference type="Pfam" id="PF00728">
    <property type="entry name" value="Glyco_hydro_20"/>
    <property type="match status" value="2"/>
</dbReference>
<keyword evidence="12" id="KW-1185">Reference proteome</keyword>
<dbReference type="InterPro" id="IPR015883">
    <property type="entry name" value="Glyco_hydro_20_cat"/>
</dbReference>
<dbReference type="EMBL" id="JBHSGB010000014">
    <property type="protein sequence ID" value="MFC4656333.1"/>
    <property type="molecule type" value="Genomic_DNA"/>
</dbReference>
<dbReference type="InterPro" id="IPR017853">
    <property type="entry name" value="GH"/>
</dbReference>
<dbReference type="EC" id="3.2.1.52" evidence="3"/>
<organism evidence="11 12">
    <name type="scientific">Rheinheimera marina</name>
    <dbReference type="NCBI Taxonomy" id="1774958"/>
    <lineage>
        <taxon>Bacteria</taxon>
        <taxon>Pseudomonadati</taxon>
        <taxon>Pseudomonadota</taxon>
        <taxon>Gammaproteobacteria</taxon>
        <taxon>Chromatiales</taxon>
        <taxon>Chromatiaceae</taxon>
        <taxon>Rheinheimera</taxon>
    </lineage>
</organism>
<feature type="domain" description="Glycoside hydrolase family 20 catalytic" evidence="9">
    <location>
        <begin position="532"/>
        <end position="579"/>
    </location>
</feature>
<dbReference type="PANTHER" id="PTHR22600:SF57">
    <property type="entry name" value="BETA-N-ACETYLHEXOSAMINIDASE"/>
    <property type="match status" value="1"/>
</dbReference>
<name>A0ABV9JPY2_9GAMM</name>
<protein>
    <recommendedName>
        <fullName evidence="3">beta-N-acetylhexosaminidase</fullName>
        <ecNumber evidence="3">3.2.1.52</ecNumber>
    </recommendedName>
    <alternativeName>
        <fullName evidence="6">Beta-N-acetylhexosaminidase</fullName>
    </alternativeName>
    <alternativeName>
        <fullName evidence="7">N-acetyl-beta-glucosaminidase</fullName>
    </alternativeName>
</protein>
<gene>
    <name evidence="11" type="ORF">ACFO3I_15055</name>
</gene>
<dbReference type="InterPro" id="IPR015882">
    <property type="entry name" value="HEX_bac_N"/>
</dbReference>
<sequence>MRVSLWLGLLLSCSVCAAETALIPAPSQLDLRSGHFRLPTRLQVSAPAEATRLKQQLARFIRSNQLDIELRWVDPSQAQLIFEFSPNADSQHSQSRRGAYQLNIGSQQIRVSAADPDGWFYALQSMQQLLLRTPHAQLPALTLTDSPRFDWRGLLLDPARHFLSIPLLKRQIDLMAAVKLNVLHLHLTDDQGWRFESKRFPKLQQLGGQDGYYTQDELKELVQYAKAQAVRIVPEIDLPGHTTALGLAYPELMAAPAPSQIEQHWGVHKAVLDPSNEQVYRFLHQLLEELTSIFPDQYLHIGGDEVLPDHWLASPEIRRFMQQQQLQDAHALQAYFNRRLLSIVQLLGKTMIGWDEVIDHPLPASVTVQSWRGTESLLQATALGHPAILSTGYYLDQPQSAAYHYRNDPLPAQVRLPDSASLRGWSLYSLEFARKRGTPVTGQLLITDLQQSQPRAFLLFAGKALIEARLSPATQSSTSWQLHFDSWMGPVSADLELSEALSGTLVVGNAPYPVAGQALTLQSTSALPSSFSAASSTTARPELVLGGEIALWSELISTELIDIRLWPNALAVAERLWSDARIKDEQSFYQRQSHWLQWAEQYNSLQLQQQQRAGLQRLVKPAQLGALMTLSEVMEPAHYYHRLHEKSVAGRYFRQPLTAWVDFLPAEHQAMRQFEQLVQRWIQQPKAGLTQKLIQQLQRWQQAALVFSQQPQLEFAPLAQQTHALSQIGMALVQQRQLSPAELNQARAALQQAAGIQQEMIIALQRPLQQLLQQAEGNSAR</sequence>
<dbReference type="SUPFAM" id="SSF51445">
    <property type="entry name" value="(Trans)glycosidases"/>
    <property type="match status" value="1"/>
</dbReference>
<dbReference type="Gene3D" id="3.20.20.80">
    <property type="entry name" value="Glycosidases"/>
    <property type="match status" value="2"/>
</dbReference>
<proteinExistence type="inferred from homology"/>
<accession>A0ABV9JPY2</accession>
<keyword evidence="8" id="KW-0732">Signal</keyword>
<evidence type="ECO:0000256" key="3">
    <source>
        <dbReference type="ARBA" id="ARBA00012663"/>
    </source>
</evidence>
<feature type="domain" description="Glycoside hydrolase family 20 catalytic" evidence="9">
    <location>
        <begin position="149"/>
        <end position="403"/>
    </location>
</feature>
<evidence type="ECO:0000256" key="6">
    <source>
        <dbReference type="ARBA" id="ARBA00030512"/>
    </source>
</evidence>
<evidence type="ECO:0000256" key="5">
    <source>
        <dbReference type="ARBA" id="ARBA00023295"/>
    </source>
</evidence>
<dbReference type="InterPro" id="IPR025705">
    <property type="entry name" value="Beta_hexosaminidase_sua/sub"/>
</dbReference>
<reference evidence="12" key="1">
    <citation type="journal article" date="2019" name="Int. J. Syst. Evol. Microbiol.">
        <title>The Global Catalogue of Microorganisms (GCM) 10K type strain sequencing project: providing services to taxonomists for standard genome sequencing and annotation.</title>
        <authorList>
            <consortium name="The Broad Institute Genomics Platform"/>
            <consortium name="The Broad Institute Genome Sequencing Center for Infectious Disease"/>
            <person name="Wu L."/>
            <person name="Ma J."/>
        </authorList>
    </citation>
    <scope>NUCLEOTIDE SEQUENCE [LARGE SCALE GENOMIC DNA]</scope>
    <source>
        <strain evidence="12">DT28</strain>
    </source>
</reference>
<feature type="signal peptide" evidence="8">
    <location>
        <begin position="1"/>
        <end position="17"/>
    </location>
</feature>